<comment type="caution">
    <text evidence="2">The sequence shown here is derived from an EMBL/GenBank/DDBJ whole genome shotgun (WGS) entry which is preliminary data.</text>
</comment>
<proteinExistence type="predicted"/>
<evidence type="ECO:0000313" key="2">
    <source>
        <dbReference type="EMBL" id="KAJ2797617.1"/>
    </source>
</evidence>
<accession>A0A9W8HSC3</accession>
<feature type="region of interest" description="Disordered" evidence="1">
    <location>
        <begin position="1"/>
        <end position="37"/>
    </location>
</feature>
<protein>
    <submittedName>
        <fullName evidence="2">Uncharacterized protein</fullName>
    </submittedName>
</protein>
<evidence type="ECO:0000313" key="3">
    <source>
        <dbReference type="Proteomes" id="UP001140094"/>
    </source>
</evidence>
<reference evidence="2" key="1">
    <citation type="submission" date="2022-07" db="EMBL/GenBank/DDBJ databases">
        <title>Phylogenomic reconstructions and comparative analyses of Kickxellomycotina fungi.</title>
        <authorList>
            <person name="Reynolds N.K."/>
            <person name="Stajich J.E."/>
            <person name="Barry K."/>
            <person name="Grigoriev I.V."/>
            <person name="Crous P."/>
            <person name="Smith M.E."/>
        </authorList>
    </citation>
    <scope>NUCLEOTIDE SEQUENCE</scope>
    <source>
        <strain evidence="2">NRRL 1565</strain>
    </source>
</reference>
<dbReference type="AlphaFoldDB" id="A0A9W8HSC3"/>
<dbReference type="Proteomes" id="UP001140094">
    <property type="component" value="Unassembled WGS sequence"/>
</dbReference>
<dbReference type="EMBL" id="JANBUO010001588">
    <property type="protein sequence ID" value="KAJ2797617.1"/>
    <property type="molecule type" value="Genomic_DNA"/>
</dbReference>
<sequence>MSKSFEDDLGEYIQSQSKAYDARPGSNAPQIDTPAGFEVSADPQYAYNKDNGYWLDLSSGIVSYYDENAS</sequence>
<organism evidence="2 3">
    <name type="scientific">Coemansia guatemalensis</name>
    <dbReference type="NCBI Taxonomy" id="2761395"/>
    <lineage>
        <taxon>Eukaryota</taxon>
        <taxon>Fungi</taxon>
        <taxon>Fungi incertae sedis</taxon>
        <taxon>Zoopagomycota</taxon>
        <taxon>Kickxellomycotina</taxon>
        <taxon>Kickxellomycetes</taxon>
        <taxon>Kickxellales</taxon>
        <taxon>Kickxellaceae</taxon>
        <taxon>Coemansia</taxon>
    </lineage>
</organism>
<keyword evidence="3" id="KW-1185">Reference proteome</keyword>
<feature type="non-terminal residue" evidence="2">
    <location>
        <position position="70"/>
    </location>
</feature>
<dbReference type="OrthoDB" id="21470at2759"/>
<evidence type="ECO:0000256" key="1">
    <source>
        <dbReference type="SAM" id="MobiDB-lite"/>
    </source>
</evidence>
<gene>
    <name evidence="2" type="ORF">H4R20_005118</name>
</gene>
<name>A0A9W8HSC3_9FUNG</name>